<gene>
    <name evidence="1" type="primary">Enpp6-L1</name>
    <name evidence="1" type="ORF">Hamer_G008582</name>
</gene>
<evidence type="ECO:0000313" key="1">
    <source>
        <dbReference type="EMBL" id="KAG7173060.1"/>
    </source>
</evidence>
<dbReference type="PANTHER" id="PTHR10151:SF120">
    <property type="entry name" value="BIS(5'-ADENOSYL)-TRIPHOSPHATASE"/>
    <property type="match status" value="1"/>
</dbReference>
<dbReference type="Gene3D" id="3.30.1360.180">
    <property type="match status" value="1"/>
</dbReference>
<dbReference type="Gene3D" id="3.40.720.10">
    <property type="entry name" value="Alkaline Phosphatase, subunit A"/>
    <property type="match status" value="1"/>
</dbReference>
<dbReference type="SUPFAM" id="SSF53649">
    <property type="entry name" value="Alkaline phosphatase-like"/>
    <property type="match status" value="1"/>
</dbReference>
<proteinExistence type="predicted"/>
<reference evidence="1" key="1">
    <citation type="journal article" date="2021" name="Sci. Adv.">
        <title>The American lobster genome reveals insights on longevity, neural, and immune adaptations.</title>
        <authorList>
            <person name="Polinski J.M."/>
            <person name="Zimin A.V."/>
            <person name="Clark K.F."/>
            <person name="Kohn A.B."/>
            <person name="Sadowski N."/>
            <person name="Timp W."/>
            <person name="Ptitsyn A."/>
            <person name="Khanna P."/>
            <person name="Romanova D.Y."/>
            <person name="Williams P."/>
            <person name="Greenwood S.J."/>
            <person name="Moroz L.L."/>
            <person name="Walt D.R."/>
            <person name="Bodnar A.G."/>
        </authorList>
    </citation>
    <scope>NUCLEOTIDE SEQUENCE</scope>
    <source>
        <strain evidence="1">GMGI-L3</strain>
    </source>
</reference>
<comment type="caution">
    <text evidence="1">The sequence shown here is derived from an EMBL/GenBank/DDBJ whole genome shotgun (WGS) entry which is preliminary data.</text>
</comment>
<dbReference type="AlphaFoldDB" id="A0A8J5N4D2"/>
<protein>
    <submittedName>
        <fullName evidence="1">Ectonucleotide pyrophosphatase/phosphodiesterase family member 6-like 1</fullName>
    </submittedName>
</protein>
<accession>A0A8J5N4D2</accession>
<dbReference type="Proteomes" id="UP000747542">
    <property type="component" value="Unassembled WGS sequence"/>
</dbReference>
<name>A0A8J5N4D2_HOMAM</name>
<dbReference type="Pfam" id="PF01663">
    <property type="entry name" value="Phosphodiest"/>
    <property type="match status" value="1"/>
</dbReference>
<dbReference type="InterPro" id="IPR017850">
    <property type="entry name" value="Alkaline_phosphatase_core_sf"/>
</dbReference>
<dbReference type="InterPro" id="IPR002591">
    <property type="entry name" value="Phosphodiest/P_Trfase"/>
</dbReference>
<evidence type="ECO:0000313" key="2">
    <source>
        <dbReference type="Proteomes" id="UP000747542"/>
    </source>
</evidence>
<sequence length="203" mass="22504">MTHQDGYNLVMVYEGAVDTLGHTYGPRSPQVAAAVREVDLGLQNLWNLEARGIMDTTNVVVVSDHGMADMGVKDVEVVELGPCLQQQEVEYVVESGSYVNIRPFPGCTQQVAESVRRCPGVGEKVVVYTKETLPERYHYKANRLIYQVTVIAEPGYFINVEWEGRILASDKMYKDFASGVEVGSLEQVDVYGLLCRALTSLPP</sequence>
<organism evidence="1 2">
    <name type="scientific">Homarus americanus</name>
    <name type="common">American lobster</name>
    <dbReference type="NCBI Taxonomy" id="6706"/>
    <lineage>
        <taxon>Eukaryota</taxon>
        <taxon>Metazoa</taxon>
        <taxon>Ecdysozoa</taxon>
        <taxon>Arthropoda</taxon>
        <taxon>Crustacea</taxon>
        <taxon>Multicrustacea</taxon>
        <taxon>Malacostraca</taxon>
        <taxon>Eumalacostraca</taxon>
        <taxon>Eucarida</taxon>
        <taxon>Decapoda</taxon>
        <taxon>Pleocyemata</taxon>
        <taxon>Astacidea</taxon>
        <taxon>Nephropoidea</taxon>
        <taxon>Nephropidae</taxon>
        <taxon>Homarus</taxon>
    </lineage>
</organism>
<dbReference type="PANTHER" id="PTHR10151">
    <property type="entry name" value="ECTONUCLEOTIDE PYROPHOSPHATASE/PHOSPHODIESTERASE"/>
    <property type="match status" value="1"/>
</dbReference>
<dbReference type="EMBL" id="JAHLQT010010178">
    <property type="protein sequence ID" value="KAG7173060.1"/>
    <property type="molecule type" value="Genomic_DNA"/>
</dbReference>
<dbReference type="GO" id="GO:0016787">
    <property type="term" value="F:hydrolase activity"/>
    <property type="evidence" value="ECO:0007669"/>
    <property type="project" value="UniProtKB-ARBA"/>
</dbReference>
<keyword evidence="2" id="KW-1185">Reference proteome</keyword>